<accession>A0A642V0J6</accession>
<dbReference type="GO" id="GO:0034551">
    <property type="term" value="P:mitochondrial respiratory chain complex III assembly"/>
    <property type="evidence" value="ECO:0007669"/>
    <property type="project" value="TreeGrafter"/>
</dbReference>
<feature type="repeat" description="RCC1" evidence="1">
    <location>
        <begin position="328"/>
        <end position="393"/>
    </location>
</feature>
<dbReference type="EMBL" id="SWFS01000346">
    <property type="protein sequence ID" value="KAA8909229.1"/>
    <property type="molecule type" value="Genomic_DNA"/>
</dbReference>
<dbReference type="AlphaFoldDB" id="A0A642V0J6"/>
<dbReference type="Proteomes" id="UP000761534">
    <property type="component" value="Unassembled WGS sequence"/>
</dbReference>
<feature type="region of interest" description="Disordered" evidence="2">
    <location>
        <begin position="408"/>
        <end position="433"/>
    </location>
</feature>
<proteinExistence type="predicted"/>
<sequence length="482" mass="52468">MTSRVMRLARPMAAGLAVAGGTFYGLNVHRQRVQLEAKYDVNTPGLYVWGSNVNRVVNANSQEASVRTPFRVPYFDGKVLRHVAMNERTGLAVEENGDVVQWGGAFGPRVVLKGKDIGSVALSGSGVAFALNRAGQKVYSWNTLDSAFNGFGGSSWWKLWGRTEEPTLETPELRMFESIEDIRAGEEHVVALTNKGRVFSGPAGQIAESKGQFGIAAFSHFESPPAGGRLYDVKLIRNLSSRVVQIASGDNHVLLRTEDGRLYGFGENLYGQLATTFAQRTANVAVPTEIPLTKFVSPNSSYFRKISNIAAGGSISYVTVAGVDNDRDEYYSFGNGLSGQLGTGSFSHAQVSPLKIKWFDDLSEYSESLKKMIPIPVTEWAVGKTHTAVTLGTGATTDILVWGGNQSSQLGTGKKNTNPRPINIPPLDSSRDEPSDMGLVRLQLFKNHPLKFTTPNGKSRNLTVNQVFYAGEKISAVYYKKV</sequence>
<feature type="repeat" description="RCC1" evidence="1">
    <location>
        <begin position="260"/>
        <end position="322"/>
    </location>
</feature>
<dbReference type="Gene3D" id="2.130.10.30">
    <property type="entry name" value="Regulator of chromosome condensation 1/beta-lactamase-inhibitor protein II"/>
    <property type="match status" value="1"/>
</dbReference>
<dbReference type="InterPro" id="IPR053245">
    <property type="entry name" value="MitoProcess-Associated"/>
</dbReference>
<dbReference type="SUPFAM" id="SSF50985">
    <property type="entry name" value="RCC1/BLIP-II"/>
    <property type="match status" value="1"/>
</dbReference>
<organism evidence="3 4">
    <name type="scientific">Trichomonascus ciferrii</name>
    <dbReference type="NCBI Taxonomy" id="44093"/>
    <lineage>
        <taxon>Eukaryota</taxon>
        <taxon>Fungi</taxon>
        <taxon>Dikarya</taxon>
        <taxon>Ascomycota</taxon>
        <taxon>Saccharomycotina</taxon>
        <taxon>Dipodascomycetes</taxon>
        <taxon>Dipodascales</taxon>
        <taxon>Trichomonascaceae</taxon>
        <taxon>Trichomonascus</taxon>
        <taxon>Trichomonascus ciferrii complex</taxon>
    </lineage>
</organism>
<dbReference type="InterPro" id="IPR009091">
    <property type="entry name" value="RCC1/BLIP-II"/>
</dbReference>
<dbReference type="PANTHER" id="PTHR47563:SF1">
    <property type="entry name" value="PROTEIN FMP25, MITOCHONDRIAL"/>
    <property type="match status" value="1"/>
</dbReference>
<reference evidence="3" key="1">
    <citation type="journal article" date="2019" name="G3 (Bethesda)">
        <title>Genome Assemblies of Two Rare Opportunistic Yeast Pathogens: Diutina rugosa (syn. Candida rugosa) and Trichomonascus ciferrii (syn. Candida ciferrii).</title>
        <authorList>
            <person name="Mixao V."/>
            <person name="Saus E."/>
            <person name="Hansen A.P."/>
            <person name="Lass-Florl C."/>
            <person name="Gabaldon T."/>
        </authorList>
    </citation>
    <scope>NUCLEOTIDE SEQUENCE</scope>
    <source>
        <strain evidence="3">CBS 4856</strain>
    </source>
</reference>
<dbReference type="PROSITE" id="PS50012">
    <property type="entry name" value="RCC1_3"/>
    <property type="match status" value="3"/>
</dbReference>
<feature type="repeat" description="RCC1" evidence="1">
    <location>
        <begin position="196"/>
        <end position="259"/>
    </location>
</feature>
<dbReference type="Pfam" id="PF13540">
    <property type="entry name" value="RCC1_2"/>
    <property type="match status" value="1"/>
</dbReference>
<dbReference type="GO" id="GO:0005743">
    <property type="term" value="C:mitochondrial inner membrane"/>
    <property type="evidence" value="ECO:0007669"/>
    <property type="project" value="TreeGrafter"/>
</dbReference>
<evidence type="ECO:0000256" key="2">
    <source>
        <dbReference type="SAM" id="MobiDB-lite"/>
    </source>
</evidence>
<comment type="caution">
    <text evidence="3">The sequence shown here is derived from an EMBL/GenBank/DDBJ whole genome shotgun (WGS) entry which is preliminary data.</text>
</comment>
<dbReference type="PANTHER" id="PTHR47563">
    <property type="entry name" value="PROTEIN FMP25, MITOCHONDRIAL"/>
    <property type="match status" value="1"/>
</dbReference>
<gene>
    <name evidence="3" type="ORF">TRICI_004600</name>
</gene>
<protein>
    <submittedName>
        <fullName evidence="3">Uncharacterized protein</fullName>
    </submittedName>
</protein>
<keyword evidence="4" id="KW-1185">Reference proteome</keyword>
<feature type="compositionally biased region" description="Polar residues" evidence="2">
    <location>
        <begin position="408"/>
        <end position="420"/>
    </location>
</feature>
<dbReference type="VEuPathDB" id="FungiDB:TRICI_004600"/>
<evidence type="ECO:0000313" key="4">
    <source>
        <dbReference type="Proteomes" id="UP000761534"/>
    </source>
</evidence>
<evidence type="ECO:0000256" key="1">
    <source>
        <dbReference type="PROSITE-ProRule" id="PRU00235"/>
    </source>
</evidence>
<name>A0A642V0J6_9ASCO</name>
<dbReference type="InterPro" id="IPR000408">
    <property type="entry name" value="Reg_chr_condens"/>
</dbReference>
<dbReference type="OrthoDB" id="10256179at2759"/>
<evidence type="ECO:0000313" key="3">
    <source>
        <dbReference type="EMBL" id="KAA8909229.1"/>
    </source>
</evidence>